<feature type="region of interest" description="Disordered" evidence="1">
    <location>
        <begin position="35"/>
        <end position="57"/>
    </location>
</feature>
<reference evidence="2 3" key="1">
    <citation type="journal article" date="2009" name="Nature">
        <title>The Sorghum bicolor genome and the diversification of grasses.</title>
        <authorList>
            <person name="Paterson A.H."/>
            <person name="Bowers J.E."/>
            <person name="Bruggmann R."/>
            <person name="Dubchak I."/>
            <person name="Grimwood J."/>
            <person name="Gundlach H."/>
            <person name="Haberer G."/>
            <person name="Hellsten U."/>
            <person name="Mitros T."/>
            <person name="Poliakov A."/>
            <person name="Schmutz J."/>
            <person name="Spannagl M."/>
            <person name="Tang H."/>
            <person name="Wang X."/>
            <person name="Wicker T."/>
            <person name="Bharti A.K."/>
            <person name="Chapman J."/>
            <person name="Feltus F.A."/>
            <person name="Gowik U."/>
            <person name="Grigoriev I.V."/>
            <person name="Lyons E."/>
            <person name="Maher C.A."/>
            <person name="Martis M."/>
            <person name="Narechania A."/>
            <person name="Otillar R.P."/>
            <person name="Penning B.W."/>
            <person name="Salamov A.A."/>
            <person name="Wang Y."/>
            <person name="Zhang L."/>
            <person name="Carpita N.C."/>
            <person name="Freeling M."/>
            <person name="Gingle A.R."/>
            <person name="Hash C.T."/>
            <person name="Keller B."/>
            <person name="Klein P."/>
            <person name="Kresovich S."/>
            <person name="McCann M.C."/>
            <person name="Ming R."/>
            <person name="Peterson D.G."/>
            <person name="Mehboob-ur-Rahman"/>
            <person name="Ware D."/>
            <person name="Westhoff P."/>
            <person name="Mayer K.F."/>
            <person name="Messing J."/>
            <person name="Rokhsar D.S."/>
        </authorList>
    </citation>
    <scope>NUCLEOTIDE SEQUENCE [LARGE SCALE GENOMIC DNA]</scope>
    <source>
        <strain evidence="3">cv. BTx623</strain>
    </source>
</reference>
<organism evidence="2 3">
    <name type="scientific">Sorghum bicolor</name>
    <name type="common">Sorghum</name>
    <name type="synonym">Sorghum vulgare</name>
    <dbReference type="NCBI Taxonomy" id="4558"/>
    <lineage>
        <taxon>Eukaryota</taxon>
        <taxon>Viridiplantae</taxon>
        <taxon>Streptophyta</taxon>
        <taxon>Embryophyta</taxon>
        <taxon>Tracheophyta</taxon>
        <taxon>Spermatophyta</taxon>
        <taxon>Magnoliopsida</taxon>
        <taxon>Liliopsida</taxon>
        <taxon>Poales</taxon>
        <taxon>Poaceae</taxon>
        <taxon>PACMAD clade</taxon>
        <taxon>Panicoideae</taxon>
        <taxon>Andropogonodae</taxon>
        <taxon>Andropogoneae</taxon>
        <taxon>Sorghinae</taxon>
        <taxon>Sorghum</taxon>
    </lineage>
</organism>
<dbReference type="ExpressionAtlas" id="A0A1Z5R8J1">
    <property type="expression patterns" value="baseline"/>
</dbReference>
<accession>A0A1Z5R8J1</accession>
<evidence type="ECO:0000256" key="1">
    <source>
        <dbReference type="SAM" id="MobiDB-lite"/>
    </source>
</evidence>
<proteinExistence type="predicted"/>
<dbReference type="EMBL" id="CM000766">
    <property type="protein sequence ID" value="OQU80027.1"/>
    <property type="molecule type" value="Genomic_DNA"/>
</dbReference>
<name>A0A1Z5R8J1_SORBI</name>
<sequence length="79" mass="8669">MIGIESIEDSNSYPPITPIAGRIHQYRGEPAHIRVGSTNMTRSSGRRLPRRRASPPATDLATMVEDICSCFSTSVSMFS</sequence>
<gene>
    <name evidence="2" type="ORF">SORBI_3007G067800</name>
</gene>
<dbReference type="AlphaFoldDB" id="A0A1Z5R8J1"/>
<dbReference type="Proteomes" id="UP000000768">
    <property type="component" value="Chromosome 7"/>
</dbReference>
<keyword evidence="3" id="KW-1185">Reference proteome</keyword>
<reference evidence="3" key="2">
    <citation type="journal article" date="2018" name="Plant J.">
        <title>The Sorghum bicolor reference genome: improved assembly, gene annotations, a transcriptome atlas, and signatures of genome organization.</title>
        <authorList>
            <person name="McCormick R.F."/>
            <person name="Truong S.K."/>
            <person name="Sreedasyam A."/>
            <person name="Jenkins J."/>
            <person name="Shu S."/>
            <person name="Sims D."/>
            <person name="Kennedy M."/>
            <person name="Amirebrahimi M."/>
            <person name="Weers B.D."/>
            <person name="McKinley B."/>
            <person name="Mattison A."/>
            <person name="Morishige D.T."/>
            <person name="Grimwood J."/>
            <person name="Schmutz J."/>
            <person name="Mullet J.E."/>
        </authorList>
    </citation>
    <scope>NUCLEOTIDE SEQUENCE [LARGE SCALE GENOMIC DNA]</scope>
    <source>
        <strain evidence="3">cv. BTx623</strain>
    </source>
</reference>
<protein>
    <submittedName>
        <fullName evidence="2">Uncharacterized protein</fullName>
    </submittedName>
</protein>
<evidence type="ECO:0000313" key="2">
    <source>
        <dbReference type="EMBL" id="OQU80027.1"/>
    </source>
</evidence>
<dbReference type="Gramene" id="OQU80027">
    <property type="protein sequence ID" value="OQU80027"/>
    <property type="gene ID" value="SORBI_3007G067800"/>
</dbReference>
<feature type="compositionally biased region" description="Basic residues" evidence="1">
    <location>
        <begin position="44"/>
        <end position="53"/>
    </location>
</feature>
<dbReference type="InParanoid" id="A0A1Z5R8J1"/>
<evidence type="ECO:0000313" key="3">
    <source>
        <dbReference type="Proteomes" id="UP000000768"/>
    </source>
</evidence>